<accession>A0ABN9SR74</accession>
<protein>
    <recommendedName>
        <fullName evidence="2">CSD domain-containing protein</fullName>
    </recommendedName>
</protein>
<dbReference type="Pfam" id="PF00313">
    <property type="entry name" value="CSD"/>
    <property type="match status" value="1"/>
</dbReference>
<feature type="region of interest" description="Disordered" evidence="1">
    <location>
        <begin position="95"/>
        <end position="120"/>
    </location>
</feature>
<evidence type="ECO:0000256" key="1">
    <source>
        <dbReference type="SAM" id="MobiDB-lite"/>
    </source>
</evidence>
<feature type="region of interest" description="Disordered" evidence="1">
    <location>
        <begin position="403"/>
        <end position="459"/>
    </location>
</feature>
<feature type="region of interest" description="Disordered" evidence="1">
    <location>
        <begin position="30"/>
        <end position="78"/>
    </location>
</feature>
<feature type="compositionally biased region" description="Basic and acidic residues" evidence="1">
    <location>
        <begin position="47"/>
        <end position="68"/>
    </location>
</feature>
<dbReference type="Gene3D" id="2.40.50.140">
    <property type="entry name" value="Nucleic acid-binding proteins"/>
    <property type="match status" value="1"/>
</dbReference>
<organism evidence="3 4">
    <name type="scientific">Prorocentrum cordatum</name>
    <dbReference type="NCBI Taxonomy" id="2364126"/>
    <lineage>
        <taxon>Eukaryota</taxon>
        <taxon>Sar</taxon>
        <taxon>Alveolata</taxon>
        <taxon>Dinophyceae</taxon>
        <taxon>Prorocentrales</taxon>
        <taxon>Prorocentraceae</taxon>
        <taxon>Prorocentrum</taxon>
    </lineage>
</organism>
<feature type="non-terminal residue" evidence="3">
    <location>
        <position position="459"/>
    </location>
</feature>
<comment type="caution">
    <text evidence="3">The sequence shown here is derived from an EMBL/GenBank/DDBJ whole genome shotgun (WGS) entry which is preliminary data.</text>
</comment>
<evidence type="ECO:0000313" key="4">
    <source>
        <dbReference type="Proteomes" id="UP001189429"/>
    </source>
</evidence>
<evidence type="ECO:0000313" key="3">
    <source>
        <dbReference type="EMBL" id="CAK0834465.1"/>
    </source>
</evidence>
<sequence length="459" mass="49405">MCREPRPVAERGMAKCALRPLSELCADFRRQRGSDGAGSKDTTLPDVLREVPTDMPSENERVEGHRYDPSAVEAKPSRRTALSTLDKLQEKFKARQEEREKTSQIDVPIGGGSQPKTLATSHTGTLTKLVERKGFGFVVPDEEGTGDVFLHCSELQGAGCGDMFVGMRVRYDVEVDSRSGKARARSAVVLEAESSSAQALEKRTASATVEQLESQDAAKKGKDAVQKRRASASFTRGQLLGAFRRLGRPYGKASKVGILSVRLPKVQGQRRWGCSDSCSDSGASADDSSWMEEDACLDDEDLIATMEIRLSRESGFDVMNEETFGESYSCGWSFEEAVAANAKLSSYHLSGVVLPMAVKDLEELGCVPTTAGGRWLQASCERHRAQIGDADPEQDADVEVRAKAPGPSAGNDAARAGGDPAPPPGSACRHSPPPMLVWQLGGPRFKQHGDGRSGGAVFQ</sequence>
<feature type="compositionally biased region" description="Basic and acidic residues" evidence="1">
    <location>
        <begin position="216"/>
        <end position="226"/>
    </location>
</feature>
<feature type="compositionally biased region" description="Low complexity" evidence="1">
    <location>
        <begin position="408"/>
        <end position="419"/>
    </location>
</feature>
<dbReference type="EMBL" id="CAUYUJ010012703">
    <property type="protein sequence ID" value="CAK0834465.1"/>
    <property type="molecule type" value="Genomic_DNA"/>
</dbReference>
<proteinExistence type="predicted"/>
<reference evidence="3" key="1">
    <citation type="submission" date="2023-10" db="EMBL/GenBank/DDBJ databases">
        <authorList>
            <person name="Chen Y."/>
            <person name="Shah S."/>
            <person name="Dougan E. K."/>
            <person name="Thang M."/>
            <person name="Chan C."/>
        </authorList>
    </citation>
    <scope>NUCLEOTIDE SEQUENCE [LARGE SCALE GENOMIC DNA]</scope>
</reference>
<dbReference type="PROSITE" id="PS51857">
    <property type="entry name" value="CSD_2"/>
    <property type="match status" value="1"/>
</dbReference>
<feature type="compositionally biased region" description="Pro residues" evidence="1">
    <location>
        <begin position="420"/>
        <end position="435"/>
    </location>
</feature>
<feature type="region of interest" description="Disordered" evidence="1">
    <location>
        <begin position="211"/>
        <end position="230"/>
    </location>
</feature>
<keyword evidence="4" id="KW-1185">Reference proteome</keyword>
<dbReference type="InterPro" id="IPR011129">
    <property type="entry name" value="CSD"/>
</dbReference>
<name>A0ABN9SR74_9DINO</name>
<dbReference type="InterPro" id="IPR012340">
    <property type="entry name" value="NA-bd_OB-fold"/>
</dbReference>
<gene>
    <name evidence="3" type="ORF">PCOR1329_LOCUS31882</name>
</gene>
<dbReference type="InterPro" id="IPR002059">
    <property type="entry name" value="CSP_DNA-bd"/>
</dbReference>
<evidence type="ECO:0000259" key="2">
    <source>
        <dbReference type="PROSITE" id="PS51857"/>
    </source>
</evidence>
<dbReference type="Proteomes" id="UP001189429">
    <property type="component" value="Unassembled WGS sequence"/>
</dbReference>
<feature type="domain" description="CSD" evidence="2">
    <location>
        <begin position="121"/>
        <end position="189"/>
    </location>
</feature>
<dbReference type="SMART" id="SM00357">
    <property type="entry name" value="CSP"/>
    <property type="match status" value="1"/>
</dbReference>
<dbReference type="SUPFAM" id="SSF50249">
    <property type="entry name" value="Nucleic acid-binding proteins"/>
    <property type="match status" value="1"/>
</dbReference>